<organism evidence="1 2">
    <name type="scientific">Mesonia oceanica</name>
    <dbReference type="NCBI Taxonomy" id="2687242"/>
    <lineage>
        <taxon>Bacteria</taxon>
        <taxon>Pseudomonadati</taxon>
        <taxon>Bacteroidota</taxon>
        <taxon>Flavobacteriia</taxon>
        <taxon>Flavobacteriales</taxon>
        <taxon>Flavobacteriaceae</taxon>
        <taxon>Mesonia</taxon>
    </lineage>
</organism>
<sequence length="258" mass="29907">MEKLSVTIIQADLHWENAELNREMFSKKINELSLSTDLIVLPEMFTTGFSMNAENLAEETNGSSLAWLQQQAKKFEVALTGSVIITENNNYYNRLFFVFPDGSFKTYDKKHLFTLADEQNTYSAGKERLLVEYKGWKICPLICYDLRFPVWSRNTEDFDLLLYVANWPKKRTQAWDALLKARAIENMCYVAGVNRVGFDGNSHEYSGHSAIYDMLGKQISTLNHEVVFSETIQLSKQELNETRKRFAFLNDKDEFTLK</sequence>
<dbReference type="EC" id="3.5.1.111" evidence="1"/>
<gene>
    <name evidence="1" type="ORF">FVB9532_00367</name>
</gene>
<name>A0AC61Y3T1_9FLAO</name>
<accession>A0AC61Y3T1</accession>
<dbReference type="EMBL" id="CABVMM010000001">
    <property type="protein sequence ID" value="VVU99115.1"/>
    <property type="molecule type" value="Genomic_DNA"/>
</dbReference>
<proteinExistence type="predicted"/>
<comment type="caution">
    <text evidence="1">The sequence shown here is derived from an EMBL/GenBank/DDBJ whole genome shotgun (WGS) entry which is preliminary data.</text>
</comment>
<evidence type="ECO:0000313" key="2">
    <source>
        <dbReference type="Proteomes" id="UP000356253"/>
    </source>
</evidence>
<keyword evidence="2" id="KW-1185">Reference proteome</keyword>
<dbReference type="Proteomes" id="UP000356253">
    <property type="component" value="Unassembled WGS sequence"/>
</dbReference>
<evidence type="ECO:0000313" key="1">
    <source>
        <dbReference type="EMBL" id="VVU99115.1"/>
    </source>
</evidence>
<reference evidence="1" key="1">
    <citation type="submission" date="2019-09" db="EMBL/GenBank/DDBJ databases">
        <authorList>
            <person name="Rodrigo-Torres L."/>
            <person name="Arahal R. D."/>
            <person name="Lucena T."/>
        </authorList>
    </citation>
    <scope>NUCLEOTIDE SEQUENCE</scope>
    <source>
        <strain evidence="1">ISS653</strain>
    </source>
</reference>
<protein>
    <submittedName>
        <fullName evidence="1">2-oxoglutaramate amidase</fullName>
        <ecNumber evidence="1">3.5.1.111</ecNumber>
    </submittedName>
</protein>
<keyword evidence="1" id="KW-0378">Hydrolase</keyword>